<evidence type="ECO:0008006" key="3">
    <source>
        <dbReference type="Google" id="ProtNLM"/>
    </source>
</evidence>
<sequence>MTFEYDADLFRAAAGKSTGVQNKINSVLNTLNGAIGGRGNVWGSDKLGNSFYNGPGGNDGYKASRDNVTENGRTMAETMGKFAEGQIDSAVAIEKMERGNRDGMT</sequence>
<evidence type="ECO:0000313" key="1">
    <source>
        <dbReference type="EMBL" id="MFF0542555.1"/>
    </source>
</evidence>
<comment type="caution">
    <text evidence="1">The sequence shown here is derived from an EMBL/GenBank/DDBJ whole genome shotgun (WGS) entry which is preliminary data.</text>
</comment>
<name>A0ABW6PJK4_9NOCA</name>
<dbReference type="Proteomes" id="UP001601444">
    <property type="component" value="Unassembled WGS sequence"/>
</dbReference>
<keyword evidence="2" id="KW-1185">Reference proteome</keyword>
<dbReference type="RefSeq" id="WP_043647670.1">
    <property type="nucleotide sequence ID" value="NZ_JBIAMX010000003.1"/>
</dbReference>
<evidence type="ECO:0000313" key="2">
    <source>
        <dbReference type="Proteomes" id="UP001601444"/>
    </source>
</evidence>
<organism evidence="1 2">
    <name type="scientific">Nocardia thailandica</name>
    <dbReference type="NCBI Taxonomy" id="257275"/>
    <lineage>
        <taxon>Bacteria</taxon>
        <taxon>Bacillati</taxon>
        <taxon>Actinomycetota</taxon>
        <taxon>Actinomycetes</taxon>
        <taxon>Mycobacteriales</taxon>
        <taxon>Nocardiaceae</taxon>
        <taxon>Nocardia</taxon>
    </lineage>
</organism>
<dbReference type="EMBL" id="JBIAMX010000003">
    <property type="protein sequence ID" value="MFF0542555.1"/>
    <property type="molecule type" value="Genomic_DNA"/>
</dbReference>
<reference evidence="1 2" key="1">
    <citation type="submission" date="2024-10" db="EMBL/GenBank/DDBJ databases">
        <title>The Natural Products Discovery Center: Release of the First 8490 Sequenced Strains for Exploring Actinobacteria Biosynthetic Diversity.</title>
        <authorList>
            <person name="Kalkreuter E."/>
            <person name="Kautsar S.A."/>
            <person name="Yang D."/>
            <person name="Bader C.D."/>
            <person name="Teijaro C.N."/>
            <person name="Fluegel L."/>
            <person name="Davis C.M."/>
            <person name="Simpson J.R."/>
            <person name="Lauterbach L."/>
            <person name="Steele A.D."/>
            <person name="Gui C."/>
            <person name="Meng S."/>
            <person name="Li G."/>
            <person name="Viehrig K."/>
            <person name="Ye F."/>
            <person name="Su P."/>
            <person name="Kiefer A.F."/>
            <person name="Nichols A."/>
            <person name="Cepeda A.J."/>
            <person name="Yan W."/>
            <person name="Fan B."/>
            <person name="Jiang Y."/>
            <person name="Adhikari A."/>
            <person name="Zheng C.-J."/>
            <person name="Schuster L."/>
            <person name="Cowan T.M."/>
            <person name="Smanski M.J."/>
            <person name="Chevrette M.G."/>
            <person name="De Carvalho L.P.S."/>
            <person name="Shen B."/>
        </authorList>
    </citation>
    <scope>NUCLEOTIDE SEQUENCE [LARGE SCALE GENOMIC DNA]</scope>
    <source>
        <strain evidence="1 2">NPDC004045</strain>
    </source>
</reference>
<gene>
    <name evidence="1" type="ORF">ACFYTF_06935</name>
</gene>
<proteinExistence type="predicted"/>
<protein>
    <recommendedName>
        <fullName evidence="3">WXG100 family type VII secretion target</fullName>
    </recommendedName>
</protein>
<accession>A0ABW6PJK4</accession>